<name>A0A0D7AFC4_9AGAR</name>
<keyword evidence="3" id="KW-1185">Reference proteome</keyword>
<sequence>MSLSHVVRTNVDLTSRLLSWCRSISTLIPRNLSSSDHLDLSRKKNATITLPDGHPMQLTYLKYLRDTTPFPDNTTGFLYLHQPRTVPGIYASQLRFRLTSNCDPSSFHNGRDLELPDEIFPWSLSWYKIADPRPLCVRTLRKYLIKEGITSIDEMAACWDYIRQRQDHSLTFMVHTLDDPFCIKVGRQVNFIPIATPDGPRTVRINDAYGDFRKYRAGNDVREFPYRGIGYLFGKFALSKEHAHINTRTIVARILDVRLTPMGVPRQGGYTQRPLNYDGHTPPPLAGELVRAGLLNGIWHRNVDGPSSGAGQLKCLADNLKPECDDKTRWIFNEWPYHPERGLTNEPLVDHGGGKRAPGKGHKLWGATLYDFYRHFPINRYVHFSTGSWLAAWARHTSKNGLAWAEDFIAWAGREPDPVVVPPLNILKAVMRREAGIRAGSIGRSMSRAVLGNVQRASNGILKDFTGLCKLEDFLSPWPLLPFSYDAPNIPAQLSDVPTTLVVHDPWDVLTITEEDGDYYGDWTRKDDSVHLYKLQNFHSVVPLKNELPPRAPDRDAYLIIREPDSRGYAPPALRIVHTTPPTTSDTVGHLYISPTERLGSGHHSFVYKAELELPREKLTKPEICLKCARKLVDEEFARQKAAGELTPIARSWLSFDEDMAPSTSFEEAFRGELNGRKKTRARKSPESLQPVARLAGGKMGYPRRVP</sequence>
<protein>
    <submittedName>
        <fullName evidence="2">Uncharacterized protein</fullName>
    </submittedName>
</protein>
<dbReference type="OrthoDB" id="5327923at2759"/>
<evidence type="ECO:0000313" key="3">
    <source>
        <dbReference type="Proteomes" id="UP000054144"/>
    </source>
</evidence>
<dbReference type="AlphaFoldDB" id="A0A0D7AFC4"/>
<gene>
    <name evidence="2" type="ORF">FISHEDRAFT_72036</name>
</gene>
<feature type="region of interest" description="Disordered" evidence="1">
    <location>
        <begin position="667"/>
        <end position="707"/>
    </location>
</feature>
<proteinExistence type="predicted"/>
<reference evidence="2 3" key="1">
    <citation type="journal article" date="2015" name="Fungal Genet. Biol.">
        <title>Evolution of novel wood decay mechanisms in Agaricales revealed by the genome sequences of Fistulina hepatica and Cylindrobasidium torrendii.</title>
        <authorList>
            <person name="Floudas D."/>
            <person name="Held B.W."/>
            <person name="Riley R."/>
            <person name="Nagy L.G."/>
            <person name="Koehler G."/>
            <person name="Ransdell A.S."/>
            <person name="Younus H."/>
            <person name="Chow J."/>
            <person name="Chiniquy J."/>
            <person name="Lipzen A."/>
            <person name="Tritt A."/>
            <person name="Sun H."/>
            <person name="Haridas S."/>
            <person name="LaButti K."/>
            <person name="Ohm R.A."/>
            <person name="Kues U."/>
            <person name="Blanchette R.A."/>
            <person name="Grigoriev I.V."/>
            <person name="Minto R.E."/>
            <person name="Hibbett D.S."/>
        </authorList>
    </citation>
    <scope>NUCLEOTIDE SEQUENCE [LARGE SCALE GENOMIC DNA]</scope>
    <source>
        <strain evidence="2 3">ATCC 64428</strain>
    </source>
</reference>
<organism evidence="2 3">
    <name type="scientific">Fistulina hepatica ATCC 64428</name>
    <dbReference type="NCBI Taxonomy" id="1128425"/>
    <lineage>
        <taxon>Eukaryota</taxon>
        <taxon>Fungi</taxon>
        <taxon>Dikarya</taxon>
        <taxon>Basidiomycota</taxon>
        <taxon>Agaricomycotina</taxon>
        <taxon>Agaricomycetes</taxon>
        <taxon>Agaricomycetidae</taxon>
        <taxon>Agaricales</taxon>
        <taxon>Fistulinaceae</taxon>
        <taxon>Fistulina</taxon>
    </lineage>
</organism>
<dbReference type="Proteomes" id="UP000054144">
    <property type="component" value="Unassembled WGS sequence"/>
</dbReference>
<evidence type="ECO:0000256" key="1">
    <source>
        <dbReference type="SAM" id="MobiDB-lite"/>
    </source>
</evidence>
<evidence type="ECO:0000313" key="2">
    <source>
        <dbReference type="EMBL" id="KIY50097.1"/>
    </source>
</evidence>
<accession>A0A0D7AFC4</accession>
<dbReference type="EMBL" id="KN881691">
    <property type="protein sequence ID" value="KIY50097.1"/>
    <property type="molecule type" value="Genomic_DNA"/>
</dbReference>